<dbReference type="AlphaFoldDB" id="A0A8J1UTB5"/>
<keyword evidence="2" id="KW-1185">Reference proteome</keyword>
<dbReference type="Proteomes" id="UP000749559">
    <property type="component" value="Unassembled WGS sequence"/>
</dbReference>
<protein>
    <submittedName>
        <fullName evidence="1">Uncharacterized protein</fullName>
    </submittedName>
</protein>
<gene>
    <name evidence="1" type="ORF">OFUS_LOCUS227</name>
</gene>
<organism evidence="1 2">
    <name type="scientific">Owenia fusiformis</name>
    <name type="common">Polychaete worm</name>
    <dbReference type="NCBI Taxonomy" id="6347"/>
    <lineage>
        <taxon>Eukaryota</taxon>
        <taxon>Metazoa</taxon>
        <taxon>Spiralia</taxon>
        <taxon>Lophotrochozoa</taxon>
        <taxon>Annelida</taxon>
        <taxon>Polychaeta</taxon>
        <taxon>Sedentaria</taxon>
        <taxon>Canalipalpata</taxon>
        <taxon>Sabellida</taxon>
        <taxon>Oweniida</taxon>
        <taxon>Oweniidae</taxon>
        <taxon>Owenia</taxon>
    </lineage>
</organism>
<reference evidence="1" key="1">
    <citation type="submission" date="2022-03" db="EMBL/GenBank/DDBJ databases">
        <authorList>
            <person name="Martin C."/>
        </authorList>
    </citation>
    <scope>NUCLEOTIDE SEQUENCE</scope>
</reference>
<dbReference type="EMBL" id="CAIIXF020000001">
    <property type="protein sequence ID" value="CAH1772463.1"/>
    <property type="molecule type" value="Genomic_DNA"/>
</dbReference>
<comment type="caution">
    <text evidence="1">The sequence shown here is derived from an EMBL/GenBank/DDBJ whole genome shotgun (WGS) entry which is preliminary data.</text>
</comment>
<feature type="non-terminal residue" evidence="1">
    <location>
        <position position="1"/>
    </location>
</feature>
<sequence>VVTNINAGLADYTGVEHQISAPFAISCDVDSMELSISAFALADDNTITLGTAKDFSVDVSITPSGASTFSNGGSDNNYDVMFYISLDDQLDTNIDTLIDFQFRGPNENQMSSAVNSEETHTLDDTFDLTDEANGVYLALSDFCLISITQSNLYLFIKVVDNVFDNDPVAVNNVAMQAFTLACPNDLLFASD</sequence>
<evidence type="ECO:0000313" key="2">
    <source>
        <dbReference type="Proteomes" id="UP000749559"/>
    </source>
</evidence>
<proteinExistence type="predicted"/>
<feature type="non-terminal residue" evidence="1">
    <location>
        <position position="191"/>
    </location>
</feature>
<accession>A0A8J1UTB5</accession>
<evidence type="ECO:0000313" key="1">
    <source>
        <dbReference type="EMBL" id="CAH1772463.1"/>
    </source>
</evidence>
<name>A0A8J1UTB5_OWEFU</name>